<feature type="transmembrane region" description="Helical" evidence="1">
    <location>
        <begin position="103"/>
        <end position="124"/>
    </location>
</feature>
<dbReference type="Proteomes" id="UP000427108">
    <property type="component" value="Chromosome"/>
</dbReference>
<dbReference type="EMBL" id="CP046115">
    <property type="protein sequence ID" value="QGN37907.1"/>
    <property type="molecule type" value="Genomic_DNA"/>
</dbReference>
<accession>A0A6B8MWE2</accession>
<evidence type="ECO:0000313" key="3">
    <source>
        <dbReference type="Proteomes" id="UP000427108"/>
    </source>
</evidence>
<proteinExistence type="predicted"/>
<organism evidence="2 3">
    <name type="scientific">Klebsiella oxytoca</name>
    <dbReference type="NCBI Taxonomy" id="571"/>
    <lineage>
        <taxon>Bacteria</taxon>
        <taxon>Pseudomonadati</taxon>
        <taxon>Pseudomonadota</taxon>
        <taxon>Gammaproteobacteria</taxon>
        <taxon>Enterobacterales</taxon>
        <taxon>Enterobacteriaceae</taxon>
        <taxon>Klebsiella/Raoultella group</taxon>
        <taxon>Klebsiella</taxon>
    </lineage>
</organism>
<keyword evidence="1" id="KW-0812">Transmembrane</keyword>
<reference evidence="2 3" key="1">
    <citation type="submission" date="2019-11" db="EMBL/GenBank/DDBJ databases">
        <title>Isolation and Application of One Kind of P-Hydroxybenzoic Acid Degrading Bacterium in Mitigating Cropping Obstacle of Cucumber.</title>
        <authorList>
            <person name="Wu F."/>
            <person name="An Y."/>
        </authorList>
    </citation>
    <scope>NUCLEOTIDE SEQUENCE [LARGE SCALE GENOMIC DNA]</scope>
    <source>
        <strain evidence="2 3">P620</strain>
    </source>
</reference>
<dbReference type="RefSeq" id="WP_154680329.1">
    <property type="nucleotide sequence ID" value="NZ_CP046115.1"/>
</dbReference>
<keyword evidence="1" id="KW-0472">Membrane</keyword>
<dbReference type="AlphaFoldDB" id="A0A6B8MWE2"/>
<evidence type="ECO:0000256" key="1">
    <source>
        <dbReference type="SAM" id="Phobius"/>
    </source>
</evidence>
<sequence>MQQSLPAAFALAGVLAIAFAGGYIGSRWEALLPTAHLTRIRLGFLISAAGLLCLILAFRGLYSWHSLMPGVIVSGLGQGIVSRAIAGKRNGNAVSARFAKSRAGVMTTVALLSSGICLAIPLQFAGLSGFPYAFALLLDLSLLGALYIKITEDDL</sequence>
<keyword evidence="1" id="KW-1133">Transmembrane helix</keyword>
<protein>
    <submittedName>
        <fullName evidence="2">Uncharacterized protein</fullName>
    </submittedName>
</protein>
<feature type="transmembrane region" description="Helical" evidence="1">
    <location>
        <begin position="130"/>
        <end position="148"/>
    </location>
</feature>
<name>A0A6B8MWE2_KLEOX</name>
<evidence type="ECO:0000313" key="2">
    <source>
        <dbReference type="EMBL" id="QGN37907.1"/>
    </source>
</evidence>
<gene>
    <name evidence="2" type="ORF">GJ746_11625</name>
</gene>
<feature type="transmembrane region" description="Helical" evidence="1">
    <location>
        <begin position="44"/>
        <end position="62"/>
    </location>
</feature>